<accession>A0ABY1QN13</accession>
<proteinExistence type="predicted"/>
<dbReference type="RefSeq" id="WP_283444608.1">
    <property type="nucleotide sequence ID" value="NZ_FXUL01000022.1"/>
</dbReference>
<evidence type="ECO:0008006" key="3">
    <source>
        <dbReference type="Google" id="ProtNLM"/>
    </source>
</evidence>
<keyword evidence="2" id="KW-1185">Reference proteome</keyword>
<comment type="caution">
    <text evidence="1">The sequence shown here is derived from an EMBL/GenBank/DDBJ whole genome shotgun (WGS) entry which is preliminary data.</text>
</comment>
<sequence length="323" mass="34585">MTHYDVFNGDADGLCALHQLRLAEPAKSVLVTGVKSDIALLQRVSAAAGDRVTVLDISVDANREPLLAMLARGAAVFYADHHSHAGIPAHPLLEAHIDNSPGLCTGMIVDRYLQGRFRPWAVVAAFGDNLDAQARLLAGSLSFDAAQTAALRQLGICLNYNAYGDAVSDLHADPALLYACLHRYADPFGFIRNEPFYERLRTARDSDLDCAIRLARPLSSASGRMLVLPDAAWSRRVRGIYANQLAQASPGAAHALLVTNGTDGYAVSVRAPLQGSRALQGADRLCRRFGGGGRPAGASIARLPAWALREFIRAFEDAFKGAA</sequence>
<dbReference type="InterPro" id="IPR038763">
    <property type="entry name" value="DHH_sf"/>
</dbReference>
<dbReference type="SUPFAM" id="SSF64182">
    <property type="entry name" value="DHH phosphoesterases"/>
    <property type="match status" value="1"/>
</dbReference>
<dbReference type="Proteomes" id="UP001158049">
    <property type="component" value="Unassembled WGS sequence"/>
</dbReference>
<reference evidence="1 2" key="1">
    <citation type="submission" date="2017-05" db="EMBL/GenBank/DDBJ databases">
        <authorList>
            <person name="Varghese N."/>
            <person name="Submissions S."/>
        </authorList>
    </citation>
    <scope>NUCLEOTIDE SEQUENCE [LARGE SCALE GENOMIC DNA]</scope>
    <source>
        <strain evidence="1 2">DSM 26001</strain>
    </source>
</reference>
<organism evidence="1 2">
    <name type="scientific">Noviherbaspirillum suwonense</name>
    <dbReference type="NCBI Taxonomy" id="1224511"/>
    <lineage>
        <taxon>Bacteria</taxon>
        <taxon>Pseudomonadati</taxon>
        <taxon>Pseudomonadota</taxon>
        <taxon>Betaproteobacteria</taxon>
        <taxon>Burkholderiales</taxon>
        <taxon>Oxalobacteraceae</taxon>
        <taxon>Noviherbaspirillum</taxon>
    </lineage>
</organism>
<gene>
    <name evidence="1" type="ORF">SAMN06295970_12273</name>
</gene>
<evidence type="ECO:0000313" key="2">
    <source>
        <dbReference type="Proteomes" id="UP001158049"/>
    </source>
</evidence>
<evidence type="ECO:0000313" key="1">
    <source>
        <dbReference type="EMBL" id="SMP75295.1"/>
    </source>
</evidence>
<name>A0ABY1QN13_9BURK</name>
<protein>
    <recommendedName>
        <fullName evidence="3">Acetyltransferase</fullName>
    </recommendedName>
</protein>
<dbReference type="EMBL" id="FXUL01000022">
    <property type="protein sequence ID" value="SMP75295.1"/>
    <property type="molecule type" value="Genomic_DNA"/>
</dbReference>